<comment type="similarity">
    <text evidence="1">Belongs to the CapA family.</text>
</comment>
<dbReference type="InterPro" id="IPR019079">
    <property type="entry name" value="Capsule_synth_CapA"/>
</dbReference>
<keyword evidence="4" id="KW-1185">Reference proteome</keyword>
<dbReference type="InterPro" id="IPR052169">
    <property type="entry name" value="CW_Biosynth-Accessory"/>
</dbReference>
<dbReference type="Pfam" id="PF09587">
    <property type="entry name" value="PGA_cap"/>
    <property type="match status" value="1"/>
</dbReference>
<dbReference type="PANTHER" id="PTHR33393:SF13">
    <property type="entry name" value="PGA BIOSYNTHESIS PROTEIN CAPA"/>
    <property type="match status" value="1"/>
</dbReference>
<accession>A0A6I6NEC2</accession>
<dbReference type="CDD" id="cd07381">
    <property type="entry name" value="MPP_CapA"/>
    <property type="match status" value="1"/>
</dbReference>
<name>A0A6I6NEC2_9ACTN</name>
<evidence type="ECO:0000259" key="2">
    <source>
        <dbReference type="SMART" id="SM00854"/>
    </source>
</evidence>
<evidence type="ECO:0000313" key="3">
    <source>
        <dbReference type="EMBL" id="QHA08410.1"/>
    </source>
</evidence>
<evidence type="ECO:0000313" key="4">
    <source>
        <dbReference type="Proteomes" id="UP000436138"/>
    </source>
</evidence>
<dbReference type="AlphaFoldDB" id="A0A6I6NEC2"/>
<gene>
    <name evidence="3" type="ORF">GQF42_38710</name>
</gene>
<sequence>MLGRRQHMALAVTAVLAAAAACTNHARQDSGRGAPAGSAARGFTLVASGGVLPQTSVVDRAAYDAGESGYDFRPMLADVEPVVSRADLALCHMDTVYGTGGEHSGYPPFKSPPQIAQGLTATGYDGCSTASSHALDDGAAGIRRTLDAMDEAGLKHAGTARSAAEAHSVTIFAAGPARVAHLSYTLDAGANPLPAGEPWAVSLADEQRMISDARAARQAGADVVVVSVHWGTDWQDAPDEQQLALARRLTASSTAGRPDIDLILGSHAHVPQAYEKVNGTWVIYGMGEQIPGETYQRGARDPRGNESTLGRFTFLPPARPGDRWRVTKAEFIPEWFDPDAGRVVDLNRAIADGAELGAVRDRIRDVTLSRGAAKDGLVMGE</sequence>
<dbReference type="SUPFAM" id="SSF56300">
    <property type="entry name" value="Metallo-dependent phosphatases"/>
    <property type="match status" value="1"/>
</dbReference>
<proteinExistence type="inferred from homology"/>
<dbReference type="KEGG" id="sbro:GQF42_38710"/>
<dbReference type="SMART" id="SM00854">
    <property type="entry name" value="PGA_cap"/>
    <property type="match status" value="1"/>
</dbReference>
<feature type="domain" description="Capsule synthesis protein CapA" evidence="2">
    <location>
        <begin position="44"/>
        <end position="293"/>
    </location>
</feature>
<evidence type="ECO:0000256" key="1">
    <source>
        <dbReference type="ARBA" id="ARBA00005662"/>
    </source>
</evidence>
<dbReference type="EMBL" id="CP047020">
    <property type="protein sequence ID" value="QHA08410.1"/>
    <property type="molecule type" value="Genomic_DNA"/>
</dbReference>
<dbReference type="PANTHER" id="PTHR33393">
    <property type="entry name" value="POLYGLUTAMINE SYNTHESIS ACCESSORY PROTEIN RV0574C-RELATED"/>
    <property type="match status" value="1"/>
</dbReference>
<dbReference type="PROSITE" id="PS51257">
    <property type="entry name" value="PROKAR_LIPOPROTEIN"/>
    <property type="match status" value="1"/>
</dbReference>
<reference evidence="3 4" key="1">
    <citation type="submission" date="2019-12" db="EMBL/GenBank/DDBJ databases">
        <title>Streptomyces sp. strain T44 isolated from rhizosphere soil of Broussonetia papyrifera.</title>
        <authorList>
            <person name="Mo P."/>
        </authorList>
    </citation>
    <scope>NUCLEOTIDE SEQUENCE [LARGE SCALE GENOMIC DNA]</scope>
    <source>
        <strain evidence="3 4">T44</strain>
    </source>
</reference>
<dbReference type="RefSeq" id="WP_158927767.1">
    <property type="nucleotide sequence ID" value="NZ_CP047020.1"/>
</dbReference>
<protein>
    <submittedName>
        <fullName evidence="3">CapA family protein</fullName>
    </submittedName>
</protein>
<organism evidence="3 4">
    <name type="scientific">Streptomyces broussonetiae</name>
    <dbReference type="NCBI Taxonomy" id="2686304"/>
    <lineage>
        <taxon>Bacteria</taxon>
        <taxon>Bacillati</taxon>
        <taxon>Actinomycetota</taxon>
        <taxon>Actinomycetes</taxon>
        <taxon>Kitasatosporales</taxon>
        <taxon>Streptomycetaceae</taxon>
        <taxon>Streptomyces</taxon>
    </lineage>
</organism>
<dbReference type="Proteomes" id="UP000436138">
    <property type="component" value="Chromosome"/>
</dbReference>
<dbReference type="InterPro" id="IPR029052">
    <property type="entry name" value="Metallo-depent_PP-like"/>
</dbReference>
<dbReference type="Gene3D" id="3.60.21.10">
    <property type="match status" value="1"/>
</dbReference>